<comment type="caution">
    <text evidence="1">The sequence shown here is derived from an EMBL/GenBank/DDBJ whole genome shotgun (WGS) entry which is preliminary data.</text>
</comment>
<dbReference type="AlphaFoldDB" id="A0A645DSH1"/>
<evidence type="ECO:0000313" key="1">
    <source>
        <dbReference type="EMBL" id="MPM92219.1"/>
    </source>
</evidence>
<accession>A0A645DSH1</accession>
<reference evidence="1" key="1">
    <citation type="submission" date="2019-08" db="EMBL/GenBank/DDBJ databases">
        <authorList>
            <person name="Kucharzyk K."/>
            <person name="Murdoch R.W."/>
            <person name="Higgins S."/>
            <person name="Loffler F."/>
        </authorList>
    </citation>
    <scope>NUCLEOTIDE SEQUENCE</scope>
</reference>
<dbReference type="EMBL" id="VSSQ01039190">
    <property type="protein sequence ID" value="MPM92219.1"/>
    <property type="molecule type" value="Genomic_DNA"/>
</dbReference>
<protein>
    <recommendedName>
        <fullName evidence="2">PHP domain-containing protein</fullName>
    </recommendedName>
</protein>
<evidence type="ECO:0008006" key="2">
    <source>
        <dbReference type="Google" id="ProtNLM"/>
    </source>
</evidence>
<proteinExistence type="predicted"/>
<dbReference type="Gene3D" id="3.20.20.140">
    <property type="entry name" value="Metal-dependent hydrolases"/>
    <property type="match status" value="1"/>
</dbReference>
<sequence>MAKSKVDAYRALTEVLTRNGILVDWSDVLQNADGTSRPEDSVQRKHIFETIARKGYTKTWQEAKLLVRDNPVYNIRREKIDPLDAIQIIRAAGGVAILAHPHLIDETVEKNGVSVSRKDYIERLIASGLMGIEAAYPYDKTSYKGKQTNEEIRASILREYGACLPVISGGSDYHADGKKGVANPRELGEGGVTFDYFRTNPLLAALI</sequence>
<organism evidence="1">
    <name type="scientific">bioreactor metagenome</name>
    <dbReference type="NCBI Taxonomy" id="1076179"/>
    <lineage>
        <taxon>unclassified sequences</taxon>
        <taxon>metagenomes</taxon>
        <taxon>ecological metagenomes</taxon>
    </lineage>
</organism>
<name>A0A645DSH1_9ZZZZ</name>
<gene>
    <name evidence="1" type="ORF">SDC9_139354</name>
</gene>
<dbReference type="SUPFAM" id="SSF89550">
    <property type="entry name" value="PHP domain-like"/>
    <property type="match status" value="1"/>
</dbReference>
<dbReference type="InterPro" id="IPR016195">
    <property type="entry name" value="Pol/histidinol_Pase-like"/>
</dbReference>